<dbReference type="RefSeq" id="WP_194310788.1">
    <property type="nucleotide sequence ID" value="NZ_JADHEC010000004.1"/>
</dbReference>
<dbReference type="AlphaFoldDB" id="A0A930XUS2"/>
<dbReference type="InterPro" id="IPR010916">
    <property type="entry name" value="TonB_box_CS"/>
</dbReference>
<keyword evidence="2" id="KW-0732">Signal</keyword>
<evidence type="ECO:0000313" key="3">
    <source>
        <dbReference type="EMBL" id="MBF2707521.1"/>
    </source>
</evidence>
<keyword evidence="4" id="KW-1185">Reference proteome</keyword>
<dbReference type="EMBL" id="JADHEC010000004">
    <property type="protein sequence ID" value="MBF2707521.1"/>
    <property type="molecule type" value="Genomic_DNA"/>
</dbReference>
<dbReference type="Proteomes" id="UP000646211">
    <property type="component" value="Unassembled WGS sequence"/>
</dbReference>
<comment type="caution">
    <text evidence="3">The sequence shown here is derived from an EMBL/GenBank/DDBJ whole genome shotgun (WGS) entry which is preliminary data.</text>
</comment>
<keyword evidence="1" id="KW-1133">Transmembrane helix</keyword>
<name>A0A930XUS2_9FLAO</name>
<accession>A0A930XUS2</accession>
<evidence type="ECO:0000256" key="1">
    <source>
        <dbReference type="SAM" id="Phobius"/>
    </source>
</evidence>
<dbReference type="PROSITE" id="PS00430">
    <property type="entry name" value="TONB_DEPENDENT_REC_1"/>
    <property type="match status" value="1"/>
</dbReference>
<proteinExistence type="predicted"/>
<feature type="chain" id="PRO_5037095182" description="Lipoprotein" evidence="2">
    <location>
        <begin position="23"/>
        <end position="165"/>
    </location>
</feature>
<protein>
    <recommendedName>
        <fullName evidence="5">Lipoprotein</fullName>
    </recommendedName>
</protein>
<feature type="signal peptide" evidence="2">
    <location>
        <begin position="1"/>
        <end position="22"/>
    </location>
</feature>
<evidence type="ECO:0000256" key="2">
    <source>
        <dbReference type="SAM" id="SignalP"/>
    </source>
</evidence>
<evidence type="ECO:0000313" key="4">
    <source>
        <dbReference type="Proteomes" id="UP000646211"/>
    </source>
</evidence>
<keyword evidence="1" id="KW-0812">Transmembrane</keyword>
<keyword evidence="1" id="KW-0472">Membrane</keyword>
<feature type="transmembrane region" description="Helical" evidence="1">
    <location>
        <begin position="141"/>
        <end position="159"/>
    </location>
</feature>
<organism evidence="3 4">
    <name type="scientific">Flavobacterium soyangense</name>
    <dbReference type="NCBI Taxonomy" id="2023265"/>
    <lineage>
        <taxon>Bacteria</taxon>
        <taxon>Pseudomonadati</taxon>
        <taxon>Bacteroidota</taxon>
        <taxon>Flavobacteriia</taxon>
        <taxon>Flavobacteriales</taxon>
        <taxon>Flavobacteriaceae</taxon>
        <taxon>Flavobacterium</taxon>
    </lineage>
</organism>
<evidence type="ECO:0008006" key="5">
    <source>
        <dbReference type="Google" id="ProtNLM"/>
    </source>
</evidence>
<sequence length="165" mass="18342">MYKTLVLLVCFCCFLTSCRTTRQDVQKSTSTTESIVQEKETYRDTVLYTPKAETSLKIPVAELVIKSGLNTVSKPKIFSQKNGNATAKIIIQHDTITVSATCDSLAMVAKIKKEIYRSVSETARSDVENNKSKTGYTVFDIVLWFIVGLFIGAVVAFILKTLKIV</sequence>
<reference evidence="3" key="1">
    <citation type="submission" date="2020-11" db="EMBL/GenBank/DDBJ databases">
        <title>Genome of Flavobacterium soyangense.</title>
        <authorList>
            <person name="Liu Q."/>
            <person name="Xin Y.-H."/>
        </authorList>
    </citation>
    <scope>NUCLEOTIDE SEQUENCE</scope>
    <source>
        <strain evidence="3">CGMCC 1.13493</strain>
    </source>
</reference>
<dbReference type="PROSITE" id="PS51257">
    <property type="entry name" value="PROKAR_LIPOPROTEIN"/>
    <property type="match status" value="1"/>
</dbReference>
<gene>
    <name evidence="3" type="ORF">IR213_02775</name>
</gene>